<proteinExistence type="predicted"/>
<name>A0A2S2DKI1_9BURK</name>
<dbReference type="SUPFAM" id="SSF53756">
    <property type="entry name" value="UDP-Glycosyltransferase/glycogen phosphorylase"/>
    <property type="match status" value="1"/>
</dbReference>
<accession>A0A2S2DKI1</accession>
<dbReference type="Proteomes" id="UP000245820">
    <property type="component" value="Chromosome"/>
</dbReference>
<dbReference type="KEGG" id="mtim:DIR46_16375"/>
<sequence>MRVLHFYKTYHPDSVGGVEQVIRQMCVGTGRLGVSNTVLSLSRHDNLVPFEFEGHMVHRVPLNAEIASNAISVQSIGALARLAKQADVVHYHFPWPFMDLAHFMARVDKPTVVTYHSDIVRQRHLLRLYQPLKHRFLKSVDAIVATSPNYLGSSTVLARYKQKTSVIPFGLDRGTYPQPEPARLAHWRERVGPKFFLFVGVLRYYKGLHILLEAAQGLDYPIVIVGAGPIEQELKEQAARLGLSNVMFVGAIDEPDKAALLTLCYAVAFPSHLRSEAFGISLLEGAMYGKPMISSEIGTGTTYINVDGDTGLVVPPSDAPALRAAMRTLWDNPDMARAMGRRAEARFEELFTSEKMAANYTALYHELVARRAPKGALVEPADGALHMKGDATGR</sequence>
<dbReference type="RefSeq" id="WP_109346176.1">
    <property type="nucleotide sequence ID" value="NZ_CP029343.1"/>
</dbReference>
<keyword evidence="4" id="KW-1185">Reference proteome</keyword>
<protein>
    <submittedName>
        <fullName evidence="3">Glycosyl transferase family 1</fullName>
    </submittedName>
</protein>
<organism evidence="3 4">
    <name type="scientific">Massilia oculi</name>
    <dbReference type="NCBI Taxonomy" id="945844"/>
    <lineage>
        <taxon>Bacteria</taxon>
        <taxon>Pseudomonadati</taxon>
        <taxon>Pseudomonadota</taxon>
        <taxon>Betaproteobacteria</taxon>
        <taxon>Burkholderiales</taxon>
        <taxon>Oxalobacteraceae</taxon>
        <taxon>Telluria group</taxon>
        <taxon>Massilia</taxon>
    </lineage>
</organism>
<dbReference type="EMBL" id="CP029343">
    <property type="protein sequence ID" value="AWL05847.1"/>
    <property type="molecule type" value="Genomic_DNA"/>
</dbReference>
<evidence type="ECO:0000313" key="4">
    <source>
        <dbReference type="Proteomes" id="UP000245820"/>
    </source>
</evidence>
<dbReference type="PANTHER" id="PTHR12526">
    <property type="entry name" value="GLYCOSYLTRANSFERASE"/>
    <property type="match status" value="1"/>
</dbReference>
<dbReference type="CDD" id="cd03795">
    <property type="entry name" value="GT4_WfcD-like"/>
    <property type="match status" value="1"/>
</dbReference>
<dbReference type="InterPro" id="IPR001296">
    <property type="entry name" value="Glyco_trans_1"/>
</dbReference>
<dbReference type="AlphaFoldDB" id="A0A2S2DKI1"/>
<dbReference type="GO" id="GO:0016757">
    <property type="term" value="F:glycosyltransferase activity"/>
    <property type="evidence" value="ECO:0007669"/>
    <property type="project" value="InterPro"/>
</dbReference>
<feature type="domain" description="Glycosyltransferase subfamily 4-like N-terminal" evidence="2">
    <location>
        <begin position="15"/>
        <end position="172"/>
    </location>
</feature>
<feature type="domain" description="Glycosyl transferase family 1" evidence="1">
    <location>
        <begin position="189"/>
        <end position="345"/>
    </location>
</feature>
<reference evidence="3 4" key="1">
    <citation type="submission" date="2018-05" db="EMBL/GenBank/DDBJ databases">
        <title>Complete genome sequence of Massilia oculi sp. nov. CCUG 43427T (=DSM 26321T), the type strain of M. oculi, and comparison with genome sequences of other Massilia strains.</title>
        <authorList>
            <person name="Zhu B."/>
        </authorList>
    </citation>
    <scope>NUCLEOTIDE SEQUENCE [LARGE SCALE GENOMIC DNA]</scope>
    <source>
        <strain evidence="3 4">CCUG 43427</strain>
    </source>
</reference>
<evidence type="ECO:0000259" key="1">
    <source>
        <dbReference type="Pfam" id="PF00534"/>
    </source>
</evidence>
<dbReference type="Pfam" id="PF00534">
    <property type="entry name" value="Glycos_transf_1"/>
    <property type="match status" value="1"/>
</dbReference>
<keyword evidence="3" id="KW-0808">Transferase</keyword>
<gene>
    <name evidence="3" type="ORF">DIR46_16375</name>
</gene>
<dbReference type="InterPro" id="IPR028098">
    <property type="entry name" value="Glyco_trans_4-like_N"/>
</dbReference>
<evidence type="ECO:0000259" key="2">
    <source>
        <dbReference type="Pfam" id="PF13439"/>
    </source>
</evidence>
<dbReference type="Gene3D" id="3.40.50.2000">
    <property type="entry name" value="Glycogen Phosphorylase B"/>
    <property type="match status" value="2"/>
</dbReference>
<evidence type="ECO:0000313" key="3">
    <source>
        <dbReference type="EMBL" id="AWL05847.1"/>
    </source>
</evidence>
<dbReference type="Pfam" id="PF13439">
    <property type="entry name" value="Glyco_transf_4"/>
    <property type="match status" value="1"/>
</dbReference>
<dbReference type="OrthoDB" id="9802525at2"/>
<dbReference type="PANTHER" id="PTHR12526:SF627">
    <property type="entry name" value="D-RHAMNOSYLTRANSFERASE WBPZ"/>
    <property type="match status" value="1"/>
</dbReference>